<name>A0AAD9QFC5_ACRCE</name>
<protein>
    <submittedName>
        <fullName evidence="1">Uncharacterized protein</fullName>
    </submittedName>
</protein>
<dbReference type="Proteomes" id="UP001249851">
    <property type="component" value="Unassembled WGS sequence"/>
</dbReference>
<dbReference type="EMBL" id="JARQWQ010000037">
    <property type="protein sequence ID" value="KAK2560235.1"/>
    <property type="molecule type" value="Genomic_DNA"/>
</dbReference>
<proteinExistence type="predicted"/>
<gene>
    <name evidence="1" type="ORF">P5673_017219</name>
</gene>
<sequence>MVVVPKSGHRLLIKRIIKEELTRADLEAQPGLEQDLMELVEEYPFLFSISGEVCMVAHQTVLKQAALSQLRDLRVILNQGGDNLTNADVVDAVKVIQQWTKRKSSNQEVFKFQDPTTPPHKMFRDKHGIFPRVHWKLPRNGTSFCM</sequence>
<accession>A0AAD9QFC5</accession>
<evidence type="ECO:0000313" key="2">
    <source>
        <dbReference type="Proteomes" id="UP001249851"/>
    </source>
</evidence>
<dbReference type="AlphaFoldDB" id="A0AAD9QFC5"/>
<keyword evidence="2" id="KW-1185">Reference proteome</keyword>
<comment type="caution">
    <text evidence="1">The sequence shown here is derived from an EMBL/GenBank/DDBJ whole genome shotgun (WGS) entry which is preliminary data.</text>
</comment>
<organism evidence="1 2">
    <name type="scientific">Acropora cervicornis</name>
    <name type="common">Staghorn coral</name>
    <dbReference type="NCBI Taxonomy" id="6130"/>
    <lineage>
        <taxon>Eukaryota</taxon>
        <taxon>Metazoa</taxon>
        <taxon>Cnidaria</taxon>
        <taxon>Anthozoa</taxon>
        <taxon>Hexacorallia</taxon>
        <taxon>Scleractinia</taxon>
        <taxon>Astrocoeniina</taxon>
        <taxon>Acroporidae</taxon>
        <taxon>Acropora</taxon>
    </lineage>
</organism>
<evidence type="ECO:0000313" key="1">
    <source>
        <dbReference type="EMBL" id="KAK2560235.1"/>
    </source>
</evidence>
<reference evidence="1" key="2">
    <citation type="journal article" date="2023" name="Science">
        <title>Genomic signatures of disease resistance in endangered staghorn corals.</title>
        <authorList>
            <person name="Vollmer S.V."/>
            <person name="Selwyn J.D."/>
            <person name="Despard B.A."/>
            <person name="Roesel C.L."/>
        </authorList>
    </citation>
    <scope>NUCLEOTIDE SEQUENCE</scope>
    <source>
        <strain evidence="1">K2</strain>
    </source>
</reference>
<reference evidence="1" key="1">
    <citation type="journal article" date="2023" name="G3 (Bethesda)">
        <title>Whole genome assembly and annotation of the endangered Caribbean coral Acropora cervicornis.</title>
        <authorList>
            <person name="Selwyn J.D."/>
            <person name="Vollmer S.V."/>
        </authorList>
    </citation>
    <scope>NUCLEOTIDE SEQUENCE</scope>
    <source>
        <strain evidence="1">K2</strain>
    </source>
</reference>